<dbReference type="InterPro" id="IPR010985">
    <property type="entry name" value="Ribbon_hlx_hlx"/>
</dbReference>
<dbReference type="GO" id="GO:0006355">
    <property type="term" value="P:regulation of DNA-templated transcription"/>
    <property type="evidence" value="ECO:0007669"/>
    <property type="project" value="InterPro"/>
</dbReference>
<dbReference type="PATRIC" id="fig|224911.5.peg.5082"/>
<dbReference type="Pfam" id="PF17723">
    <property type="entry name" value="RHH_8"/>
    <property type="match status" value="1"/>
</dbReference>
<dbReference type="EnsemblBacteria" id="BAC50263">
    <property type="protein sequence ID" value="BAC50263"/>
    <property type="gene ID" value="BAC50263"/>
</dbReference>
<dbReference type="eggNOG" id="COG3609">
    <property type="taxonomic scope" value="Bacteria"/>
</dbReference>
<reference evidence="2" key="1">
    <citation type="journal article" date="2002" name="DNA Res.">
        <title>Complete genomic sequence of nitrogen-fixing symbiotic bacterium Bradyrhizobium japonicum USDA110.</title>
        <authorList>
            <person name="Kaneko T."/>
            <person name="Nakamura Y."/>
            <person name="Sato S."/>
            <person name="Minamisawa K."/>
            <person name="Uchiumi T."/>
            <person name="Sasamoto S."/>
            <person name="Watanabe A."/>
            <person name="Idesawa K."/>
            <person name="Iriguchi M."/>
            <person name="Kawashima K."/>
            <person name="Kohara M."/>
            <person name="Matsumoto M."/>
            <person name="Shimpo S."/>
            <person name="Tsuruoka H."/>
            <person name="Wada T."/>
            <person name="Yamada M."/>
            <person name="Tabata S."/>
        </authorList>
    </citation>
    <scope>NUCLEOTIDE SEQUENCE [LARGE SCALE GENOMIC DNA]</scope>
    <source>
        <strain evidence="2">JCM 10833 / BCRC 13528 / IAM 13628 / NBRC 14792 / USDA 110</strain>
    </source>
</reference>
<dbReference type="InParanoid" id="Q89KA9"/>
<dbReference type="CDD" id="cd22231">
    <property type="entry name" value="RHH_NikR_HicB-like"/>
    <property type="match status" value="1"/>
</dbReference>
<dbReference type="HOGENOM" id="CLU_1127380_0_0_5"/>
<dbReference type="OrthoDB" id="5186443at2"/>
<dbReference type="PhylomeDB" id="Q89KA9"/>
<proteinExistence type="predicted"/>
<sequence>MHRRLQFPGTGRCSRFWFAPGVGARRACFRLKPLNELAIGLAMIGEARFARNLSGPPRCGDRPRRETARLRERLMQVIGWLHPLKGAREHLDNIHKPSKGMVDGCFAMPANVHELRPKAPDTEKITINLGYVDLGHVDLMVQEGFYSNRTDFIRTAIRNQLERHVEVVRQSTARKKLDLGLRNYTREDLEAARRAGEMLQINVLGLATIAQDVTPELARATIASVSVLGALHATPAVKAALADRTR</sequence>
<dbReference type="Proteomes" id="UP000002526">
    <property type="component" value="Chromosome"/>
</dbReference>
<dbReference type="EMBL" id="BA000040">
    <property type="protein sequence ID" value="BAC50263.1"/>
    <property type="molecule type" value="Genomic_DNA"/>
</dbReference>
<evidence type="ECO:0000313" key="1">
    <source>
        <dbReference type="EMBL" id="BAC50263.1"/>
    </source>
</evidence>
<keyword evidence="2" id="KW-1185">Reference proteome</keyword>
<dbReference type="KEGG" id="bja:bll4998"/>
<dbReference type="AlphaFoldDB" id="Q89KA9"/>
<name>Q89KA9_BRADU</name>
<dbReference type="InterPro" id="IPR041088">
    <property type="entry name" value="RHH_8"/>
</dbReference>
<accession>Q89KA9</accession>
<dbReference type="PANTHER" id="PTHR36215:SF1">
    <property type="entry name" value="BLL4998 PROTEIN"/>
    <property type="match status" value="1"/>
</dbReference>
<protein>
    <submittedName>
        <fullName evidence="1">Bll4998 protein</fullName>
    </submittedName>
</protein>
<organism evidence="1 2">
    <name type="scientific">Bradyrhizobium diazoefficiens (strain JCM 10833 / BCRC 13528 / IAM 13628 / NBRC 14792 / USDA 110)</name>
    <dbReference type="NCBI Taxonomy" id="224911"/>
    <lineage>
        <taxon>Bacteria</taxon>
        <taxon>Pseudomonadati</taxon>
        <taxon>Pseudomonadota</taxon>
        <taxon>Alphaproteobacteria</taxon>
        <taxon>Hyphomicrobiales</taxon>
        <taxon>Nitrobacteraceae</taxon>
        <taxon>Bradyrhizobium</taxon>
    </lineage>
</organism>
<dbReference type="SUPFAM" id="SSF47598">
    <property type="entry name" value="Ribbon-helix-helix"/>
    <property type="match status" value="1"/>
</dbReference>
<gene>
    <name evidence="1" type="ordered locus">bll4998</name>
</gene>
<dbReference type="PANTHER" id="PTHR36215">
    <property type="entry name" value="BLL4998 PROTEIN"/>
    <property type="match status" value="1"/>
</dbReference>
<dbReference type="STRING" id="224911.AAV28_22355"/>
<evidence type="ECO:0000313" key="2">
    <source>
        <dbReference type="Proteomes" id="UP000002526"/>
    </source>
</evidence>